<comment type="subunit">
    <text evidence="2">The accessory proteins ExbB and ExbD seem to form a complex with TonB.</text>
</comment>
<sequence length="217" mass="22359">MGIARFLAQGDTVSRSVAVSLLALSVASWVVIAWKVWMLRRAGGDVARTVASVWQSPTLDAARGAAPAFDRHALVTPFLAALGVPMAGATLAHAGDTSQQRTRVLRGALQAASVRLQFGQVLLATVGAVAPFIGLLGTVWGIHHALVDIAGAGQITIERIAGPVGEALVMTAAGLAVAIPAVLAYNLFGRRIARIEAELEGFAQDLRDLPGTVAAGS</sequence>
<dbReference type="EMBL" id="QJTC01000022">
    <property type="protein sequence ID" value="PYE74929.1"/>
    <property type="molecule type" value="Genomic_DNA"/>
</dbReference>
<organism evidence="15 16">
    <name type="scientific">Xylophilus ampelinus</name>
    <dbReference type="NCBI Taxonomy" id="54067"/>
    <lineage>
        <taxon>Bacteria</taxon>
        <taxon>Pseudomonadati</taxon>
        <taxon>Pseudomonadota</taxon>
        <taxon>Betaproteobacteria</taxon>
        <taxon>Burkholderiales</taxon>
        <taxon>Xylophilus</taxon>
    </lineage>
</organism>
<keyword evidence="4 12" id="KW-0813">Transport</keyword>
<feature type="domain" description="MotA/TolQ/ExbB proton channel" evidence="14">
    <location>
        <begin position="92"/>
        <end position="200"/>
    </location>
</feature>
<name>A0A318SEH3_9BURK</name>
<evidence type="ECO:0000313" key="16">
    <source>
        <dbReference type="Proteomes" id="UP000247540"/>
    </source>
</evidence>
<evidence type="ECO:0000313" key="15">
    <source>
        <dbReference type="EMBL" id="PYE74929.1"/>
    </source>
</evidence>
<keyword evidence="8 12" id="KW-0653">Protein transport</keyword>
<comment type="caution">
    <text evidence="15">The sequence shown here is derived from an EMBL/GenBank/DDBJ whole genome shotgun (WGS) entry which is preliminary data.</text>
</comment>
<feature type="transmembrane region" description="Helical" evidence="13">
    <location>
        <begin position="167"/>
        <end position="188"/>
    </location>
</feature>
<dbReference type="Pfam" id="PF01618">
    <property type="entry name" value="MotA_ExbB"/>
    <property type="match status" value="1"/>
</dbReference>
<evidence type="ECO:0000256" key="11">
    <source>
        <dbReference type="ARBA" id="ARBA00024816"/>
    </source>
</evidence>
<evidence type="ECO:0000256" key="12">
    <source>
        <dbReference type="RuleBase" id="RU004057"/>
    </source>
</evidence>
<dbReference type="GO" id="GO:0005886">
    <property type="term" value="C:plasma membrane"/>
    <property type="evidence" value="ECO:0007669"/>
    <property type="project" value="UniProtKB-SubCell"/>
</dbReference>
<proteinExistence type="inferred from homology"/>
<keyword evidence="16" id="KW-1185">Reference proteome</keyword>
<dbReference type="GO" id="GO:0017038">
    <property type="term" value="P:protein import"/>
    <property type="evidence" value="ECO:0007669"/>
    <property type="project" value="TreeGrafter"/>
</dbReference>
<evidence type="ECO:0000256" key="2">
    <source>
        <dbReference type="ARBA" id="ARBA00011471"/>
    </source>
</evidence>
<dbReference type="RefSeq" id="WP_110466460.1">
    <property type="nucleotide sequence ID" value="NZ_JAMOFZ010000021.1"/>
</dbReference>
<evidence type="ECO:0000256" key="4">
    <source>
        <dbReference type="ARBA" id="ARBA00022448"/>
    </source>
</evidence>
<evidence type="ECO:0000256" key="10">
    <source>
        <dbReference type="ARBA" id="ARBA00023136"/>
    </source>
</evidence>
<evidence type="ECO:0000256" key="3">
    <source>
        <dbReference type="ARBA" id="ARBA00022093"/>
    </source>
</evidence>
<evidence type="ECO:0000256" key="1">
    <source>
        <dbReference type="ARBA" id="ARBA00004429"/>
    </source>
</evidence>
<keyword evidence="7 13" id="KW-0812">Transmembrane</keyword>
<evidence type="ECO:0000256" key="6">
    <source>
        <dbReference type="ARBA" id="ARBA00022519"/>
    </source>
</evidence>
<keyword evidence="5" id="KW-1003">Cell membrane</keyword>
<evidence type="ECO:0000256" key="7">
    <source>
        <dbReference type="ARBA" id="ARBA00022692"/>
    </source>
</evidence>
<gene>
    <name evidence="15" type="ORF">DFQ15_12211</name>
</gene>
<keyword evidence="9 13" id="KW-1133">Transmembrane helix</keyword>
<keyword evidence="6" id="KW-0997">Cell inner membrane</keyword>
<dbReference type="AlphaFoldDB" id="A0A318SEH3"/>
<comment type="function">
    <text evidence="11">Involved in the TonB-dependent energy-dependent transport of various receptor-bound substrates. Protects ExbD from proteolytic degradation and functionally stabilizes TonB.</text>
</comment>
<evidence type="ECO:0000256" key="8">
    <source>
        <dbReference type="ARBA" id="ARBA00022927"/>
    </source>
</evidence>
<dbReference type="Proteomes" id="UP000247540">
    <property type="component" value="Unassembled WGS sequence"/>
</dbReference>
<dbReference type="OrthoDB" id="9805133at2"/>
<evidence type="ECO:0000256" key="5">
    <source>
        <dbReference type="ARBA" id="ARBA00022475"/>
    </source>
</evidence>
<dbReference type="InterPro" id="IPR002898">
    <property type="entry name" value="MotA_ExbB_proton_chnl"/>
</dbReference>
<evidence type="ECO:0000256" key="9">
    <source>
        <dbReference type="ARBA" id="ARBA00022989"/>
    </source>
</evidence>
<comment type="subcellular location">
    <subcellularLocation>
        <location evidence="1">Cell inner membrane</location>
        <topology evidence="1">Multi-pass membrane protein</topology>
    </subcellularLocation>
    <subcellularLocation>
        <location evidence="12">Membrane</location>
        <topology evidence="12">Multi-pass membrane protein</topology>
    </subcellularLocation>
</comment>
<accession>A0A318SEH3</accession>
<reference evidence="15 16" key="1">
    <citation type="submission" date="2018-06" db="EMBL/GenBank/DDBJ databases">
        <title>Genomic Encyclopedia of Type Strains, Phase III (KMG-III): the genomes of soil and plant-associated and newly described type strains.</title>
        <authorList>
            <person name="Whitman W."/>
        </authorList>
    </citation>
    <scope>NUCLEOTIDE SEQUENCE [LARGE SCALE GENOMIC DNA]</scope>
    <source>
        <strain evidence="15 16">CECT 7646</strain>
    </source>
</reference>
<comment type="similarity">
    <text evidence="12">Belongs to the exbB/tolQ family.</text>
</comment>
<dbReference type="PANTHER" id="PTHR30625:SF14">
    <property type="entry name" value="BIOPOLYMER TRANSPORT PROTEIN EXBB"/>
    <property type="match status" value="1"/>
</dbReference>
<feature type="transmembrane region" description="Helical" evidence="13">
    <location>
        <begin position="121"/>
        <end position="147"/>
    </location>
</feature>
<evidence type="ECO:0000259" key="14">
    <source>
        <dbReference type="Pfam" id="PF01618"/>
    </source>
</evidence>
<feature type="transmembrane region" description="Helical" evidence="13">
    <location>
        <begin position="17"/>
        <end position="38"/>
    </location>
</feature>
<dbReference type="InterPro" id="IPR050790">
    <property type="entry name" value="ExbB/TolQ_transport"/>
</dbReference>
<dbReference type="PANTHER" id="PTHR30625">
    <property type="entry name" value="PROTEIN TOLQ"/>
    <property type="match status" value="1"/>
</dbReference>
<protein>
    <recommendedName>
        <fullName evidence="3">Biopolymer transport protein ExbB</fullName>
    </recommendedName>
</protein>
<evidence type="ECO:0000256" key="13">
    <source>
        <dbReference type="SAM" id="Phobius"/>
    </source>
</evidence>
<keyword evidence="10 13" id="KW-0472">Membrane</keyword>